<name>A0A543JIZ6_9PSEU</name>
<dbReference type="OrthoDB" id="3689637at2"/>
<evidence type="ECO:0000313" key="1">
    <source>
        <dbReference type="EMBL" id="TQM82785.1"/>
    </source>
</evidence>
<reference evidence="1 2" key="1">
    <citation type="submission" date="2019-06" db="EMBL/GenBank/DDBJ databases">
        <title>Sequencing the genomes of 1000 actinobacteria strains.</title>
        <authorList>
            <person name="Klenk H.-P."/>
        </authorList>
    </citation>
    <scope>NUCLEOTIDE SEQUENCE [LARGE SCALE GENOMIC DNA]</scope>
    <source>
        <strain evidence="1 2">DSM 45456</strain>
    </source>
</reference>
<organism evidence="1 2">
    <name type="scientific">Saccharothrix saharensis</name>
    <dbReference type="NCBI Taxonomy" id="571190"/>
    <lineage>
        <taxon>Bacteria</taxon>
        <taxon>Bacillati</taxon>
        <taxon>Actinomycetota</taxon>
        <taxon>Actinomycetes</taxon>
        <taxon>Pseudonocardiales</taxon>
        <taxon>Pseudonocardiaceae</taxon>
        <taxon>Saccharothrix</taxon>
    </lineage>
</organism>
<accession>A0A543JIZ6</accession>
<sequence length="96" mass="10259">MAVQVAYVRGDTPLRAWVDDETGTVCLSVGPPPGQVVLGLTANGADRLLDAVKRELKVLDPSGFDCDDCHDTGRRWTPVARGAARLSSCHCPAARR</sequence>
<keyword evidence="2" id="KW-1185">Reference proteome</keyword>
<dbReference type="RefSeq" id="WP_141980577.1">
    <property type="nucleotide sequence ID" value="NZ_VFPP01000001.1"/>
</dbReference>
<dbReference type="Proteomes" id="UP000316628">
    <property type="component" value="Unassembled WGS sequence"/>
</dbReference>
<dbReference type="AlphaFoldDB" id="A0A543JIZ6"/>
<gene>
    <name evidence="1" type="ORF">FHX81_5196</name>
</gene>
<comment type="caution">
    <text evidence="1">The sequence shown here is derived from an EMBL/GenBank/DDBJ whole genome shotgun (WGS) entry which is preliminary data.</text>
</comment>
<protein>
    <submittedName>
        <fullName evidence="1">Uncharacterized protein</fullName>
    </submittedName>
</protein>
<evidence type="ECO:0000313" key="2">
    <source>
        <dbReference type="Proteomes" id="UP000316628"/>
    </source>
</evidence>
<dbReference type="EMBL" id="VFPP01000001">
    <property type="protein sequence ID" value="TQM82785.1"/>
    <property type="molecule type" value="Genomic_DNA"/>
</dbReference>
<proteinExistence type="predicted"/>